<feature type="region of interest" description="Disordered" evidence="1">
    <location>
        <begin position="1"/>
        <end position="21"/>
    </location>
</feature>
<feature type="compositionally biased region" description="Polar residues" evidence="1">
    <location>
        <begin position="1891"/>
        <end position="1908"/>
    </location>
</feature>
<comment type="caution">
    <text evidence="3">The sequence shown here is derived from an EMBL/GenBank/DDBJ whole genome shotgun (WGS) entry which is preliminary data.</text>
</comment>
<evidence type="ECO:0000313" key="2">
    <source>
        <dbReference type="EMBL" id="GFR06940.1"/>
    </source>
</evidence>
<gene>
    <name evidence="2" type="ORF">TNCT_499291</name>
    <name evidence="3" type="ORF">TNCT_70071</name>
</gene>
<dbReference type="Proteomes" id="UP000887116">
    <property type="component" value="Unassembled WGS sequence"/>
</dbReference>
<feature type="compositionally biased region" description="Basic and acidic residues" evidence="1">
    <location>
        <begin position="294"/>
        <end position="308"/>
    </location>
</feature>
<feature type="region of interest" description="Disordered" evidence="1">
    <location>
        <begin position="1834"/>
        <end position="1908"/>
    </location>
</feature>
<dbReference type="OrthoDB" id="6432311at2759"/>
<accession>A0A8X6JCZ0</accession>
<feature type="compositionally biased region" description="Polar residues" evidence="1">
    <location>
        <begin position="1837"/>
        <end position="1860"/>
    </location>
</feature>
<sequence length="1908" mass="215975">MLAGNKESGKSPSSESTLKKSDFVTRDPISIFSRIKNASDEEEKKKLNQLLETLRKKLPEGFKIGAAVGEGDCFFDSVAQGLNELKDKGLITGSKGFSVKSLRESCKQYAQQVDQSKEGSWLDNALKVEIEELCEYIPRIEFTAEDIKNASSGSEIKILKLENVIWGRTEIEGKMICEKYGVKVRTIELRDKEIDGLHVTKGKVGTGNNIIYIVNYRNHFVPLLSNIEKDIKRSIKVSREEAYGNVVGSNSNNISQSYISTPLQDIENPTYKQSGCSRSPGKKNHKTGRKRGRSVTDKDNKALKRPRMDVNVASNEDLESPSDLQDKPEQDELHNAFQTKRHIPHHLIELMYQLDLSVLCSLRKSTYEHKYRLLSLAFEDSEIDKFNDIALRYEEKSIHIRIENVDEYYIDNDISYAKLFTKERRSSSINSYFGSFVKHLISKSDSLSNNVEYLIVYTNSGLDLTEKKELKKGQLRNFYPFKFDSINTEECDILKDFLFTNDNTQGSGFYQFLQDEATREELLGQLEFSPAMRKAIKGRKLSQEFEKETKEAFLDKLVLAVNQPNREELNNIVKNEIKKNSKVQDDYIALQERILCDLTAPEKDKKLKNYISGVIYEFNLLILFLHEMFLNKNMLSISFEEKSRDTSNNITINYKDRVTYVKAHNADSNIGYDQLFPSKRQERKNTFSINKYFTLFIEKLENDKDIKYFIIYTDADLDLTEEKKLKKGQSKDSYPLKFDSIDIREKRYKILRNCSCINGNGLYQFVQEGTTREKLLSLLKLPPALQKEEEKGRLSDENEIEIKEKFLDKLILAVNQPNRENLNSVIRNEIGKSDIPYNYEKLHEVALRWSESHEFGPITKGIMEKLLEDIKNNRSSYQKIQNKNIDEEIKFAKSVVGKKGTPAFNQFLSFLIKGEGKKYLKVMKKEGISLTNVSSILGGARGKAPTAFKGLYGLWFDKEGNKTQYLKTLEKEGINLANISSVLNRARGKAPTAFKDLYDLWFDEEGNKTQYLKTLERKGVNLASTSSILSGARAKASTAFKDLHDLWFDKDGNETQYLKTLGEEKINLTNMSSILSGAGANAATAFKGLYDLWFDEDGNKTQYLKTLGEEKINLTNMSSILSGAGANAATAFKGLYDLWFDEDGNKTQYLKTLEEEGIDLTNMSSILHGVGANATKAFKGLYDLWFDEGGNKTQYLKTLEEEGIDLTNMSSILHGVGANATKAFKGLYDLWFDEDGNKTQYLKTLEEEGISLTNMSNILHGVGTNAATAFKNLYNLWFDVKGNKTQHLKILEEKEIDLTNMSSILGGSGTNIATAFKDLYDLWLDEEGNKTQCLKTLDKEGVSLTNMSNILGGAGANAATAFKNLYYLWFGEEGNKTQYLKTLEKEGINLANISSILHGVGTNAVTAFKDLYGLWFDEEGNKTQYLKTLEEKGINLTNMSSILNGAGVNAAAAFKSLYDLWFDEEGNKTQYLKILEKDGMSLTNISSILHGAGANASKAFKELFDTFFDKQGNRKQHLKHFFIEEKGGEKSFKPSNLSGILSKAGTRARYAFEKLHNVCFNDEGKRTKLLDDFYKAGFRPSNLSSALCGTGARASSILKRLHIVCFNEKREITKLLDDFCKVGFRPGNLCSMLSGAKNNLEKSLKRFHDFCFIGDTKRYLNRFLSEEESFTLSNLSKILHGAGANICPALKNFHDVCFDEKGNETQLLGDFRKAGFTPSDLSNILSMSGNNATFILRNFHKVCFNEENYLNHFLAEKKLFTPKDLSRILHGVGIDVCSIFERLHDLCFDKEGNKTKYLNNLIKNGRYKISDILHEQVKKASPIFLGKQNISKGDKVTNASSNSSGKTEQEQNLGSLQQGDSKIKRKTRKSTVNWSENGQETADVIDDNPETYLSDTTIDNQLTRSPSF</sequence>
<dbReference type="EMBL" id="BMAO01027934">
    <property type="protein sequence ID" value="GFR20678.1"/>
    <property type="molecule type" value="Genomic_DNA"/>
</dbReference>
<dbReference type="CDD" id="cd22754">
    <property type="entry name" value="OTU_wMelOTU-like"/>
    <property type="match status" value="1"/>
</dbReference>
<evidence type="ECO:0000256" key="1">
    <source>
        <dbReference type="SAM" id="MobiDB-lite"/>
    </source>
</evidence>
<name>A0A8X6JCZ0_TRICU</name>
<organism evidence="3 4">
    <name type="scientific">Trichonephila clavata</name>
    <name type="common">Joro spider</name>
    <name type="synonym">Nephila clavata</name>
    <dbReference type="NCBI Taxonomy" id="2740835"/>
    <lineage>
        <taxon>Eukaryota</taxon>
        <taxon>Metazoa</taxon>
        <taxon>Ecdysozoa</taxon>
        <taxon>Arthropoda</taxon>
        <taxon>Chelicerata</taxon>
        <taxon>Arachnida</taxon>
        <taxon>Araneae</taxon>
        <taxon>Araneomorphae</taxon>
        <taxon>Entelegynae</taxon>
        <taxon>Araneoidea</taxon>
        <taxon>Nephilidae</taxon>
        <taxon>Trichonephila</taxon>
    </lineage>
</organism>
<feature type="region of interest" description="Disordered" evidence="1">
    <location>
        <begin position="269"/>
        <end position="328"/>
    </location>
</feature>
<evidence type="ECO:0000313" key="4">
    <source>
        <dbReference type="Proteomes" id="UP000887116"/>
    </source>
</evidence>
<feature type="compositionally biased region" description="Polar residues" evidence="1">
    <location>
        <begin position="1870"/>
        <end position="1880"/>
    </location>
</feature>
<evidence type="ECO:0000313" key="3">
    <source>
        <dbReference type="EMBL" id="GFR20678.1"/>
    </source>
</evidence>
<dbReference type="EMBL" id="BMAO01035938">
    <property type="protein sequence ID" value="GFR06940.1"/>
    <property type="molecule type" value="Genomic_DNA"/>
</dbReference>
<evidence type="ECO:0008006" key="5">
    <source>
        <dbReference type="Google" id="ProtNLM"/>
    </source>
</evidence>
<dbReference type="Gene3D" id="3.90.70.80">
    <property type="match status" value="1"/>
</dbReference>
<keyword evidence="4" id="KW-1185">Reference proteome</keyword>
<feature type="compositionally biased region" description="Basic residues" evidence="1">
    <location>
        <begin position="280"/>
        <end position="293"/>
    </location>
</feature>
<reference evidence="3" key="1">
    <citation type="submission" date="2020-07" db="EMBL/GenBank/DDBJ databases">
        <title>Multicomponent nature underlies the extraordinary mechanical properties of spider dragline silk.</title>
        <authorList>
            <person name="Kono N."/>
            <person name="Nakamura H."/>
            <person name="Mori M."/>
            <person name="Yoshida Y."/>
            <person name="Ohtoshi R."/>
            <person name="Malay A.D."/>
            <person name="Moran D.A.P."/>
            <person name="Tomita M."/>
            <person name="Numata K."/>
            <person name="Arakawa K."/>
        </authorList>
    </citation>
    <scope>NUCLEOTIDE SEQUENCE</scope>
</reference>
<protein>
    <recommendedName>
        <fullName evidence="5">OTU domain-containing protein</fullName>
    </recommendedName>
</protein>
<proteinExistence type="predicted"/>